<comment type="similarity">
    <text evidence="10">Belongs to the insect chemoreceptor superfamily. Heteromeric odorant receptor channel (TC 1.A.69) family.</text>
</comment>
<keyword evidence="3 10" id="KW-0716">Sensory transduction</keyword>
<sequence>MENIKKDNFEGDVDLSISLNRWILKPIGTWPSLKVSKTKRLDYFLKKLAILICYILLCFVLILGSMFIILELEDFYNSLKIGSALSFFLMAAMKYFFLIIRENDIKSCIDSIEMDWKDVKYLEDKKIMIDNANFGRKLIIICGFFMYGGVVFYYIALPMTHGRALDEDRNITYRPLVYPVPKIIADAQISPTNEIFYFIQLCSGLVAHNITVAACGLVALLAMHACGQLEILVSWLEYLVDGRENVSDTLDERLADIVEQHVRAFSFIKRTEEVISEISLVEIVGCTLNICCLGYHCMMEWDIKKPLGSVTYLILLTSVTFNIFIFCYIGEVLAERTLKVGERSYMIDWYRIPDRKNLAIVLIIMMSNSTTKLTAGNLIDLSISSFCDIIKSSVVYLNMLRTVT</sequence>
<evidence type="ECO:0000256" key="4">
    <source>
        <dbReference type="ARBA" id="ARBA00022692"/>
    </source>
</evidence>
<keyword evidence="9 10" id="KW-0807">Transducer</keyword>
<dbReference type="Proteomes" id="UP000694924">
    <property type="component" value="Unplaced"/>
</dbReference>
<keyword evidence="7 10" id="KW-0472">Membrane</keyword>
<organism evidence="11 12">
    <name type="scientific">Polistes dominula</name>
    <name type="common">European paper wasp</name>
    <name type="synonym">Vespa dominula</name>
    <dbReference type="NCBI Taxonomy" id="743375"/>
    <lineage>
        <taxon>Eukaryota</taxon>
        <taxon>Metazoa</taxon>
        <taxon>Ecdysozoa</taxon>
        <taxon>Arthropoda</taxon>
        <taxon>Hexapoda</taxon>
        <taxon>Insecta</taxon>
        <taxon>Pterygota</taxon>
        <taxon>Neoptera</taxon>
        <taxon>Endopterygota</taxon>
        <taxon>Hymenoptera</taxon>
        <taxon>Apocrita</taxon>
        <taxon>Aculeata</taxon>
        <taxon>Vespoidea</taxon>
        <taxon>Vespidae</taxon>
        <taxon>Polistinae</taxon>
        <taxon>Polistini</taxon>
        <taxon>Polistes</taxon>
    </lineage>
</organism>
<feature type="transmembrane region" description="Helical" evidence="10">
    <location>
        <begin position="195"/>
        <end position="222"/>
    </location>
</feature>
<feature type="transmembrane region" description="Helical" evidence="10">
    <location>
        <begin position="48"/>
        <end position="69"/>
    </location>
</feature>
<keyword evidence="6 10" id="KW-1133">Transmembrane helix</keyword>
<dbReference type="GeneID" id="107067957"/>
<feature type="transmembrane region" description="Helical" evidence="10">
    <location>
        <begin position="138"/>
        <end position="156"/>
    </location>
</feature>
<feature type="transmembrane region" description="Helical" evidence="10">
    <location>
        <begin position="81"/>
        <end position="100"/>
    </location>
</feature>
<keyword evidence="8 10" id="KW-0675">Receptor</keyword>
<evidence type="ECO:0000256" key="3">
    <source>
        <dbReference type="ARBA" id="ARBA00022606"/>
    </source>
</evidence>
<comment type="subcellular location">
    <subcellularLocation>
        <location evidence="1 10">Cell membrane</location>
        <topology evidence="1 10">Multi-pass membrane protein</topology>
    </subcellularLocation>
</comment>
<keyword evidence="5 10" id="KW-0552">Olfaction</keyword>
<dbReference type="PANTHER" id="PTHR21137:SF35">
    <property type="entry name" value="ODORANT RECEPTOR 19A-RELATED"/>
    <property type="match status" value="1"/>
</dbReference>
<evidence type="ECO:0000313" key="11">
    <source>
        <dbReference type="Proteomes" id="UP000694924"/>
    </source>
</evidence>
<reference evidence="12" key="1">
    <citation type="submission" date="2025-08" db="UniProtKB">
        <authorList>
            <consortium name="RefSeq"/>
        </authorList>
    </citation>
    <scope>IDENTIFICATION</scope>
    <source>
        <tissue evidence="12">Whole body</tissue>
    </source>
</reference>
<feature type="transmembrane region" description="Helical" evidence="10">
    <location>
        <begin position="310"/>
        <end position="329"/>
    </location>
</feature>
<evidence type="ECO:0000256" key="8">
    <source>
        <dbReference type="ARBA" id="ARBA00023170"/>
    </source>
</evidence>
<evidence type="ECO:0000256" key="2">
    <source>
        <dbReference type="ARBA" id="ARBA00022475"/>
    </source>
</evidence>
<evidence type="ECO:0000256" key="9">
    <source>
        <dbReference type="ARBA" id="ARBA00023224"/>
    </source>
</evidence>
<evidence type="ECO:0000313" key="12">
    <source>
        <dbReference type="RefSeq" id="XP_015179394.1"/>
    </source>
</evidence>
<dbReference type="RefSeq" id="XP_015179394.1">
    <property type="nucleotide sequence ID" value="XM_015323908.1"/>
</dbReference>
<accession>A0ABM1IGQ7</accession>
<gene>
    <name evidence="12" type="primary">LOC107067957</name>
</gene>
<dbReference type="PANTHER" id="PTHR21137">
    <property type="entry name" value="ODORANT RECEPTOR"/>
    <property type="match status" value="1"/>
</dbReference>
<evidence type="ECO:0000256" key="6">
    <source>
        <dbReference type="ARBA" id="ARBA00022989"/>
    </source>
</evidence>
<keyword evidence="2" id="KW-1003">Cell membrane</keyword>
<evidence type="ECO:0000256" key="1">
    <source>
        <dbReference type="ARBA" id="ARBA00004651"/>
    </source>
</evidence>
<comment type="caution">
    <text evidence="10">Lacks conserved residue(s) required for the propagation of feature annotation.</text>
</comment>
<keyword evidence="4 10" id="KW-0812">Transmembrane</keyword>
<dbReference type="Pfam" id="PF02949">
    <property type="entry name" value="7tm_6"/>
    <property type="match status" value="1"/>
</dbReference>
<name>A0ABM1IGQ7_POLDO</name>
<protein>
    <recommendedName>
        <fullName evidence="10">Odorant receptor</fullName>
    </recommendedName>
</protein>
<dbReference type="InterPro" id="IPR004117">
    <property type="entry name" value="7tm6_olfct_rcpt"/>
</dbReference>
<evidence type="ECO:0000256" key="7">
    <source>
        <dbReference type="ARBA" id="ARBA00023136"/>
    </source>
</evidence>
<proteinExistence type="inferred from homology"/>
<keyword evidence="11" id="KW-1185">Reference proteome</keyword>
<evidence type="ECO:0000256" key="5">
    <source>
        <dbReference type="ARBA" id="ARBA00022725"/>
    </source>
</evidence>
<evidence type="ECO:0000256" key="10">
    <source>
        <dbReference type="RuleBase" id="RU351113"/>
    </source>
</evidence>